<keyword evidence="8" id="KW-1185">Reference proteome</keyword>
<name>A0AA97KJP8_EUBMA</name>
<evidence type="ECO:0000256" key="1">
    <source>
        <dbReference type="ARBA" id="ARBA00010868"/>
    </source>
</evidence>
<dbReference type="GO" id="GO:0048020">
    <property type="term" value="F:CCR chemokine receptor binding"/>
    <property type="evidence" value="ECO:0007669"/>
    <property type="project" value="TreeGrafter"/>
</dbReference>
<evidence type="ECO:0000256" key="3">
    <source>
        <dbReference type="ARBA" id="ARBA00022514"/>
    </source>
</evidence>
<dbReference type="InterPro" id="IPR000827">
    <property type="entry name" value="Chemokine_CC_CS"/>
</dbReference>
<dbReference type="AlphaFoldDB" id="A0AA97KJP8"/>
<gene>
    <name evidence="9" type="primary">LOC129344699</name>
</gene>
<comment type="similarity">
    <text evidence="1 6">Belongs to the intercrine beta (chemokine CC) family.</text>
</comment>
<feature type="chain" id="PRO_5041517414" description="C-C motif chemokine" evidence="6">
    <location>
        <begin position="25"/>
        <end position="93"/>
    </location>
</feature>
<dbReference type="CDD" id="cd00272">
    <property type="entry name" value="Chemokine_CC"/>
    <property type="match status" value="1"/>
</dbReference>
<evidence type="ECO:0000313" key="9">
    <source>
        <dbReference type="RefSeq" id="XP_054857512.1"/>
    </source>
</evidence>
<dbReference type="InterPro" id="IPR039809">
    <property type="entry name" value="Chemokine_b/g/d"/>
</dbReference>
<dbReference type="PANTHER" id="PTHR12015">
    <property type="entry name" value="SMALL INDUCIBLE CYTOKINE A"/>
    <property type="match status" value="1"/>
</dbReference>
<dbReference type="GO" id="GO:0006954">
    <property type="term" value="P:inflammatory response"/>
    <property type="evidence" value="ECO:0007669"/>
    <property type="project" value="TreeGrafter"/>
</dbReference>
<dbReference type="Pfam" id="PF00048">
    <property type="entry name" value="IL8"/>
    <property type="match status" value="1"/>
</dbReference>
<dbReference type="SMART" id="SM00199">
    <property type="entry name" value="SCY"/>
    <property type="match status" value="1"/>
</dbReference>
<sequence>MKVYASACAMALLLLVALCSQTLSAPVSADPPTSCCFSYTAKKIPRHLVAKYYETSSRCSQPAVVFVTLKNREICANPTEKWVQDYMTYLEMN</sequence>
<evidence type="ECO:0000256" key="2">
    <source>
        <dbReference type="ARBA" id="ARBA00022500"/>
    </source>
</evidence>
<organism evidence="8 9">
    <name type="scientific">Eublepharis macularius</name>
    <name type="common">Leopard gecko</name>
    <name type="synonym">Cyrtodactylus macularius</name>
    <dbReference type="NCBI Taxonomy" id="481883"/>
    <lineage>
        <taxon>Eukaryota</taxon>
        <taxon>Metazoa</taxon>
        <taxon>Chordata</taxon>
        <taxon>Craniata</taxon>
        <taxon>Vertebrata</taxon>
        <taxon>Euteleostomi</taxon>
        <taxon>Lepidosauria</taxon>
        <taxon>Squamata</taxon>
        <taxon>Bifurcata</taxon>
        <taxon>Gekkota</taxon>
        <taxon>Eublepharidae</taxon>
        <taxon>Eublepharinae</taxon>
        <taxon>Eublepharis</taxon>
    </lineage>
</organism>
<feature type="domain" description="Chemokine interleukin-8-like" evidence="7">
    <location>
        <begin position="32"/>
        <end position="90"/>
    </location>
</feature>
<protein>
    <recommendedName>
        <fullName evidence="6">C-C motif chemokine</fullName>
    </recommendedName>
</protein>
<evidence type="ECO:0000256" key="5">
    <source>
        <dbReference type="ARBA" id="ARBA00023157"/>
    </source>
</evidence>
<dbReference type="GeneID" id="129344699"/>
<keyword evidence="2 6" id="KW-0145">Chemotaxis</keyword>
<feature type="signal peptide" evidence="6">
    <location>
        <begin position="1"/>
        <end position="24"/>
    </location>
</feature>
<dbReference type="GO" id="GO:0005615">
    <property type="term" value="C:extracellular space"/>
    <property type="evidence" value="ECO:0007669"/>
    <property type="project" value="UniProtKB-KW"/>
</dbReference>
<evidence type="ECO:0000256" key="6">
    <source>
        <dbReference type="RuleBase" id="RU361150"/>
    </source>
</evidence>
<dbReference type="SUPFAM" id="SSF54117">
    <property type="entry name" value="Interleukin 8-like chemokines"/>
    <property type="match status" value="1"/>
</dbReference>
<dbReference type="GO" id="GO:0030335">
    <property type="term" value="P:positive regulation of cell migration"/>
    <property type="evidence" value="ECO:0007669"/>
    <property type="project" value="TreeGrafter"/>
</dbReference>
<evidence type="ECO:0000259" key="7">
    <source>
        <dbReference type="SMART" id="SM00199"/>
    </source>
</evidence>
<dbReference type="InterPro" id="IPR036048">
    <property type="entry name" value="Interleukin_8-like_sf"/>
</dbReference>
<dbReference type="PROSITE" id="PS00472">
    <property type="entry name" value="SMALL_CYTOKINES_CC"/>
    <property type="match status" value="1"/>
</dbReference>
<dbReference type="Gene3D" id="2.40.50.40">
    <property type="match status" value="1"/>
</dbReference>
<dbReference type="KEGG" id="emc:129344699"/>
<keyword evidence="5" id="KW-1015">Disulfide bond</keyword>
<proteinExistence type="inferred from homology"/>
<evidence type="ECO:0000256" key="4">
    <source>
        <dbReference type="ARBA" id="ARBA00022729"/>
    </source>
</evidence>
<dbReference type="InterPro" id="IPR001811">
    <property type="entry name" value="Chemokine_IL8-like_dom"/>
</dbReference>
<keyword evidence="3 6" id="KW-0202">Cytokine</keyword>
<dbReference type="FunFam" id="2.40.50.40:FF:000002">
    <property type="entry name" value="C-C motif chemokine"/>
    <property type="match status" value="1"/>
</dbReference>
<evidence type="ECO:0000313" key="8">
    <source>
        <dbReference type="Proteomes" id="UP001190640"/>
    </source>
</evidence>
<dbReference type="Proteomes" id="UP001190640">
    <property type="component" value="Chromosome 17"/>
</dbReference>
<dbReference type="GO" id="GO:0070098">
    <property type="term" value="P:chemokine-mediated signaling pathway"/>
    <property type="evidence" value="ECO:0007669"/>
    <property type="project" value="TreeGrafter"/>
</dbReference>
<dbReference type="GO" id="GO:0008009">
    <property type="term" value="F:chemokine activity"/>
    <property type="evidence" value="ECO:0007669"/>
    <property type="project" value="InterPro"/>
</dbReference>
<dbReference type="PANTHER" id="PTHR12015:SF103">
    <property type="entry name" value="C-C MOTIF CHEMOKINE 4-RELATED"/>
    <property type="match status" value="1"/>
</dbReference>
<dbReference type="RefSeq" id="XP_054857512.1">
    <property type="nucleotide sequence ID" value="XM_055001537.1"/>
</dbReference>
<dbReference type="GO" id="GO:0061844">
    <property type="term" value="P:antimicrobial humoral immune response mediated by antimicrobial peptide"/>
    <property type="evidence" value="ECO:0007669"/>
    <property type="project" value="TreeGrafter"/>
</dbReference>
<accession>A0AA97KJP8</accession>
<comment type="subcellular location">
    <subcellularLocation>
        <location evidence="6">Secreted</location>
    </subcellularLocation>
</comment>
<reference evidence="9" key="1">
    <citation type="submission" date="2025-08" db="UniProtKB">
        <authorList>
            <consortium name="RefSeq"/>
        </authorList>
    </citation>
    <scope>IDENTIFICATION</scope>
    <source>
        <tissue evidence="9">Blood</tissue>
    </source>
</reference>
<dbReference type="GO" id="GO:0048245">
    <property type="term" value="P:eosinophil chemotaxis"/>
    <property type="evidence" value="ECO:0007669"/>
    <property type="project" value="TreeGrafter"/>
</dbReference>
<keyword evidence="6" id="KW-0964">Secreted</keyword>
<keyword evidence="4 6" id="KW-0732">Signal</keyword>